<dbReference type="KEGG" id="mass:CR152_12845"/>
<feature type="domain" description="DUF2061" evidence="3">
    <location>
        <begin position="6"/>
        <end position="56"/>
    </location>
</feature>
<evidence type="ECO:0000259" key="3">
    <source>
        <dbReference type="Pfam" id="PF09834"/>
    </source>
</evidence>
<dbReference type="AlphaFoldDB" id="A0A2D2DK16"/>
<evidence type="ECO:0000256" key="2">
    <source>
        <dbReference type="SAM" id="Phobius"/>
    </source>
</evidence>
<feature type="compositionally biased region" description="Basic and acidic residues" evidence="1">
    <location>
        <begin position="134"/>
        <end position="144"/>
    </location>
</feature>
<feature type="transmembrane region" description="Helical" evidence="2">
    <location>
        <begin position="82"/>
        <end position="107"/>
    </location>
</feature>
<keyword evidence="2" id="KW-0812">Transmembrane</keyword>
<organism evidence="4 5">
    <name type="scientific">Massilia violaceinigra</name>
    <dbReference type="NCBI Taxonomy" id="2045208"/>
    <lineage>
        <taxon>Bacteria</taxon>
        <taxon>Pseudomonadati</taxon>
        <taxon>Pseudomonadota</taxon>
        <taxon>Betaproteobacteria</taxon>
        <taxon>Burkholderiales</taxon>
        <taxon>Oxalobacteraceae</taxon>
        <taxon>Telluria group</taxon>
        <taxon>Massilia</taxon>
    </lineage>
</organism>
<evidence type="ECO:0000256" key="1">
    <source>
        <dbReference type="SAM" id="MobiDB-lite"/>
    </source>
</evidence>
<sequence>MVRAAAKTTSRIATHMAIAFALTWLMTGSIALGGLAALIEPVLNVALLPLHETAWHALAGLARTARGRMLALGLEKLSQTGLHIAVAFGVMAWASGSLAFGGLAALIEPVLNVIVLPFHDRLWDRFGKGGRKQIEQHNQHENERNGAYPGQTLVA</sequence>
<keyword evidence="2" id="KW-1133">Transmembrane helix</keyword>
<dbReference type="InterPro" id="IPR018638">
    <property type="entry name" value="DUF2061_membrane"/>
</dbReference>
<feature type="region of interest" description="Disordered" evidence="1">
    <location>
        <begin position="134"/>
        <end position="155"/>
    </location>
</feature>
<feature type="domain" description="DUF2061" evidence="3">
    <location>
        <begin position="77"/>
        <end position="124"/>
    </location>
</feature>
<dbReference type="OrthoDB" id="9133582at2"/>
<keyword evidence="5" id="KW-1185">Reference proteome</keyword>
<feature type="transmembrane region" description="Helical" evidence="2">
    <location>
        <begin position="12"/>
        <end position="39"/>
    </location>
</feature>
<gene>
    <name evidence="4" type="ORF">CR152_12845</name>
</gene>
<dbReference type="Proteomes" id="UP000229897">
    <property type="component" value="Chromosome"/>
</dbReference>
<accession>A0A2D2DK16</accession>
<dbReference type="RefSeq" id="WP_099875262.1">
    <property type="nucleotide sequence ID" value="NZ_CP024608.1"/>
</dbReference>
<dbReference type="Pfam" id="PF09834">
    <property type="entry name" value="DUF2061"/>
    <property type="match status" value="2"/>
</dbReference>
<dbReference type="EMBL" id="CP024608">
    <property type="protein sequence ID" value="ATQ75302.1"/>
    <property type="molecule type" value="Genomic_DNA"/>
</dbReference>
<evidence type="ECO:0000313" key="5">
    <source>
        <dbReference type="Proteomes" id="UP000229897"/>
    </source>
</evidence>
<protein>
    <recommendedName>
        <fullName evidence="3">DUF2061 domain-containing protein</fullName>
    </recommendedName>
</protein>
<keyword evidence="2" id="KW-0472">Membrane</keyword>
<name>A0A2D2DK16_9BURK</name>
<proteinExistence type="predicted"/>
<reference evidence="4" key="1">
    <citation type="submission" date="2017-10" db="EMBL/GenBank/DDBJ databases">
        <title>Massilia psychrophilum sp. nov., a novel purple-pigmented bacterium isolated from Tianshan glacier, Xinjiang Municipality, China.</title>
        <authorList>
            <person name="Wang H."/>
        </authorList>
    </citation>
    <scope>NUCLEOTIDE SEQUENCE [LARGE SCALE GENOMIC DNA]</scope>
    <source>
        <strain evidence="4">B2</strain>
    </source>
</reference>
<evidence type="ECO:0000313" key="4">
    <source>
        <dbReference type="EMBL" id="ATQ75302.1"/>
    </source>
</evidence>